<dbReference type="SUPFAM" id="SSF103481">
    <property type="entry name" value="Multidrug resistance efflux transporter EmrE"/>
    <property type="match status" value="1"/>
</dbReference>
<keyword evidence="4 8" id="KW-0812">Transmembrane</keyword>
<evidence type="ECO:0000256" key="3">
    <source>
        <dbReference type="ARBA" id="ARBA00022475"/>
    </source>
</evidence>
<evidence type="ECO:0000256" key="6">
    <source>
        <dbReference type="ARBA" id="ARBA00023136"/>
    </source>
</evidence>
<dbReference type="AlphaFoldDB" id="A0A1L8Y7X8"/>
<dbReference type="eggNOG" id="COG2076">
    <property type="taxonomic scope" value="Bacteria"/>
</dbReference>
<dbReference type="FunFam" id="1.10.3730.20:FF:000001">
    <property type="entry name" value="Quaternary ammonium compound resistance transporter SugE"/>
    <property type="match status" value="1"/>
</dbReference>
<keyword evidence="10" id="KW-1185">Reference proteome</keyword>
<dbReference type="InterPro" id="IPR000390">
    <property type="entry name" value="Small_drug/metabolite_transptr"/>
</dbReference>
<dbReference type="Gene3D" id="1.10.3730.20">
    <property type="match status" value="1"/>
</dbReference>
<evidence type="ECO:0000313" key="10">
    <source>
        <dbReference type="Proteomes" id="UP000665944"/>
    </source>
</evidence>
<evidence type="ECO:0000256" key="5">
    <source>
        <dbReference type="ARBA" id="ARBA00022989"/>
    </source>
</evidence>
<sequence>MAWLYLLVAGCFEILGVVFLNELNRTHKKIYILLGALTFIFSFSTLKLSMQTISMGTAYAIWTGIGTAGGTIVGMIFYNESKKFIRIFCIGLILISVIALKIIQ</sequence>
<organism evidence="9 10">
    <name type="scientific">Staphylococcus hominis</name>
    <dbReference type="NCBI Taxonomy" id="1290"/>
    <lineage>
        <taxon>Bacteria</taxon>
        <taxon>Bacillati</taxon>
        <taxon>Bacillota</taxon>
        <taxon>Bacilli</taxon>
        <taxon>Bacillales</taxon>
        <taxon>Staphylococcaceae</taxon>
        <taxon>Staphylococcus</taxon>
    </lineage>
</organism>
<evidence type="ECO:0000256" key="1">
    <source>
        <dbReference type="ARBA" id="ARBA00004651"/>
    </source>
</evidence>
<dbReference type="Proteomes" id="UP000665944">
    <property type="component" value="Unassembled WGS sequence"/>
</dbReference>
<evidence type="ECO:0000256" key="4">
    <source>
        <dbReference type="ARBA" id="ARBA00022692"/>
    </source>
</evidence>
<comment type="similarity">
    <text evidence="7 8">Belongs to the drug/metabolite transporter (DMT) superfamily. Small multidrug resistance (SMR) (TC 2.A.7.1) family.</text>
</comment>
<dbReference type="InterPro" id="IPR037185">
    <property type="entry name" value="EmrE-like"/>
</dbReference>
<comment type="caution">
    <text evidence="9">The sequence shown here is derived from an EMBL/GenBank/DDBJ whole genome shotgun (WGS) entry which is preliminary data.</text>
</comment>
<dbReference type="RefSeq" id="WP_017174884.1">
    <property type="nucleotide sequence ID" value="NZ_CABMJU010000060.1"/>
</dbReference>
<evidence type="ECO:0000256" key="2">
    <source>
        <dbReference type="ARBA" id="ARBA00022448"/>
    </source>
</evidence>
<keyword evidence="2" id="KW-0813">Transport</keyword>
<accession>A0A1L8Y7X8</accession>
<protein>
    <submittedName>
        <fullName evidence="9">Multidrug efflux SMR transporter</fullName>
    </submittedName>
</protein>
<dbReference type="GO" id="GO:0022857">
    <property type="term" value="F:transmembrane transporter activity"/>
    <property type="evidence" value="ECO:0007669"/>
    <property type="project" value="InterPro"/>
</dbReference>
<dbReference type="GO" id="GO:0005886">
    <property type="term" value="C:plasma membrane"/>
    <property type="evidence" value="ECO:0007669"/>
    <property type="project" value="UniProtKB-SubCell"/>
</dbReference>
<name>A0A1L8Y7X8_STAHO</name>
<dbReference type="Pfam" id="PF00893">
    <property type="entry name" value="Multi_Drug_Res"/>
    <property type="match status" value="1"/>
</dbReference>
<gene>
    <name evidence="9" type="ORF">J7T32_002065</name>
</gene>
<reference evidence="9 10" key="1">
    <citation type="submission" date="2022-06" db="EMBL/GenBank/DDBJ databases">
        <title>Staphylococcus hominis ShoR14 genome sequence.</title>
        <authorList>
            <person name="Yeo C.C."/>
            <person name="Chew C.H."/>
            <person name="Che Hamzah A.M."/>
            <person name="Al-Trad E.I."/>
        </authorList>
    </citation>
    <scope>NUCLEOTIDE SEQUENCE [LARGE SCALE GENOMIC DNA]</scope>
    <source>
        <strain evidence="9 10">ShoR14</strain>
    </source>
</reference>
<keyword evidence="6" id="KW-0472">Membrane</keyword>
<proteinExistence type="inferred from homology"/>
<dbReference type="PANTHER" id="PTHR30561:SF0">
    <property type="entry name" value="GUANIDINIUM EXPORTER"/>
    <property type="match status" value="1"/>
</dbReference>
<comment type="subcellular location">
    <subcellularLocation>
        <location evidence="1 8">Cell membrane</location>
        <topology evidence="1 8">Multi-pass membrane protein</topology>
    </subcellularLocation>
</comment>
<dbReference type="InterPro" id="IPR045324">
    <property type="entry name" value="Small_multidrug_res"/>
</dbReference>
<keyword evidence="5" id="KW-1133">Transmembrane helix</keyword>
<evidence type="ECO:0000313" key="9">
    <source>
        <dbReference type="EMBL" id="MCM5671552.1"/>
    </source>
</evidence>
<keyword evidence="3" id="KW-1003">Cell membrane</keyword>
<dbReference type="PANTHER" id="PTHR30561">
    <property type="entry name" value="SMR FAMILY PROTON-DEPENDENT DRUG EFFLUX TRANSPORTER SUGE"/>
    <property type="match status" value="1"/>
</dbReference>
<dbReference type="EMBL" id="JAGHKT020000002">
    <property type="protein sequence ID" value="MCM5671552.1"/>
    <property type="molecule type" value="Genomic_DNA"/>
</dbReference>
<evidence type="ECO:0000256" key="7">
    <source>
        <dbReference type="ARBA" id="ARBA00038032"/>
    </source>
</evidence>
<evidence type="ECO:0000256" key="8">
    <source>
        <dbReference type="RuleBase" id="RU003942"/>
    </source>
</evidence>